<protein>
    <submittedName>
        <fullName evidence="1">RluA family pseudouridine synthase</fullName>
    </submittedName>
</protein>
<name>A0AC61QNJ2_9BACT</name>
<reference evidence="1" key="1">
    <citation type="submission" date="2019-04" db="EMBL/GenBank/DDBJ databases">
        <title>Microbes associate with the intestines of laboratory mice.</title>
        <authorList>
            <person name="Navarre W."/>
            <person name="Wong E."/>
            <person name="Huang K."/>
            <person name="Tropini C."/>
            <person name="Ng K."/>
            <person name="Yu B."/>
        </authorList>
    </citation>
    <scope>NUCLEOTIDE SEQUENCE</scope>
    <source>
        <strain evidence="1">NM73_A23</strain>
    </source>
</reference>
<evidence type="ECO:0000313" key="1">
    <source>
        <dbReference type="EMBL" id="TGX81169.1"/>
    </source>
</evidence>
<keyword evidence="2" id="KW-1185">Reference proteome</keyword>
<dbReference type="Proteomes" id="UP000308886">
    <property type="component" value="Unassembled WGS sequence"/>
</dbReference>
<sequence>MDPCFYPLSSVHTLPERLNCPFYYRPHALCLQAAEAVQEEIAVMREWTDEVAEGKMFGVLVVSDGNGSIGYLRAYSGQIGGRADWQGWVPAVFDYLQPDGYFAVHEAEITSLTGEIKELERSPRHTLNCASLVKAKEEGERRIEEYRTFMAEQKASRVARRASGEDEESLIRESQFQKAKFRRLKVAVKDSLKSFEEAVAAYDLKLTKLRVLRKQLSDSLQRWLFERFVMLNGRGETKNLMEIFSGTPARVPPSGTGECCAPKLLQHAFLHGYKPLAIAEFWWGKSPIGEIRHHLEFYPACQGKCAPVLEFMLQGLEVEPNPLHQPEERTELSVVYEDEWLIAVDKPAGMLSVPGKGQRLSAQEILSKASATVYACHRLDMQTSGILLFAKTEEMQRTVQGMFARREIRKMYMAVLDGVSDRPSSGKISLPLSPDYTNRPRQRVDFKDGKPAITHYNILHARNGRTVVELFPHTGRTHQLRIHCAYSEGLGVPIVGDELYGRHSQRLLLNAQRMEFVHPVTAKPVCIRSETDVVNVSNLL</sequence>
<evidence type="ECO:0000313" key="2">
    <source>
        <dbReference type="Proteomes" id="UP000308886"/>
    </source>
</evidence>
<accession>A0AC61QNJ2</accession>
<organism evidence="1 2">
    <name type="scientific">Palleniella muris</name>
    <dbReference type="NCBI Taxonomy" id="3038145"/>
    <lineage>
        <taxon>Bacteria</taxon>
        <taxon>Pseudomonadati</taxon>
        <taxon>Bacteroidota</taxon>
        <taxon>Bacteroidia</taxon>
        <taxon>Bacteroidales</taxon>
        <taxon>Prevotellaceae</taxon>
        <taxon>Palleniella</taxon>
    </lineage>
</organism>
<proteinExistence type="predicted"/>
<gene>
    <name evidence="1" type="ORF">E5358_11165</name>
</gene>
<dbReference type="EMBL" id="SRZC01000019">
    <property type="protein sequence ID" value="TGX81169.1"/>
    <property type="molecule type" value="Genomic_DNA"/>
</dbReference>
<comment type="caution">
    <text evidence="1">The sequence shown here is derived from an EMBL/GenBank/DDBJ whole genome shotgun (WGS) entry which is preliminary data.</text>
</comment>